<evidence type="ECO:0000256" key="3">
    <source>
        <dbReference type="ARBA" id="ARBA00006655"/>
    </source>
</evidence>
<keyword evidence="21" id="KW-1185">Reference proteome</keyword>
<evidence type="ECO:0000256" key="15">
    <source>
        <dbReference type="ARBA" id="ARBA00035715"/>
    </source>
</evidence>
<proteinExistence type="inferred from homology"/>
<evidence type="ECO:0000256" key="1">
    <source>
        <dbReference type="ARBA" id="ARBA00004156"/>
    </source>
</evidence>
<feature type="region of interest" description="Disordered" evidence="17">
    <location>
        <begin position="108"/>
        <end position="136"/>
    </location>
</feature>
<comment type="similarity">
    <text evidence="3">Belongs to the VOPP1/ECOP family.</text>
</comment>
<evidence type="ECO:0000256" key="8">
    <source>
        <dbReference type="ARBA" id="ARBA00023015"/>
    </source>
</evidence>
<keyword evidence="8" id="KW-0805">Transcription regulation</keyword>
<organism evidence="20 21">
    <name type="scientific">Magallana gigas</name>
    <name type="common">Pacific oyster</name>
    <name type="synonym">Crassostrea gigas</name>
    <dbReference type="NCBI Taxonomy" id="29159"/>
    <lineage>
        <taxon>Eukaryota</taxon>
        <taxon>Metazoa</taxon>
        <taxon>Spiralia</taxon>
        <taxon>Lophotrochozoa</taxon>
        <taxon>Mollusca</taxon>
        <taxon>Bivalvia</taxon>
        <taxon>Autobranchia</taxon>
        <taxon>Pteriomorphia</taxon>
        <taxon>Ostreida</taxon>
        <taxon>Ostreoidea</taxon>
        <taxon>Ostreidae</taxon>
        <taxon>Magallana</taxon>
    </lineage>
</organism>
<reference evidence="20" key="1">
    <citation type="submission" date="2022-08" db="UniProtKB">
        <authorList>
            <consortium name="EnsemblMetazoa"/>
        </authorList>
    </citation>
    <scope>IDENTIFICATION</scope>
    <source>
        <strain evidence="20">05x7-T-G4-1.051#20</strain>
    </source>
</reference>
<evidence type="ECO:0000256" key="11">
    <source>
        <dbReference type="ARBA" id="ARBA00023228"/>
    </source>
</evidence>
<feature type="compositionally biased region" description="Low complexity" evidence="17">
    <location>
        <begin position="108"/>
        <end position="129"/>
    </location>
</feature>
<evidence type="ECO:0000256" key="4">
    <source>
        <dbReference type="ARBA" id="ARBA00022692"/>
    </source>
</evidence>
<feature type="chain" id="PRO_5042431959" description="WW domain binding protein VOPP1" evidence="19">
    <location>
        <begin position="25"/>
        <end position="136"/>
    </location>
</feature>
<evidence type="ECO:0000256" key="17">
    <source>
        <dbReference type="SAM" id="MobiDB-lite"/>
    </source>
</evidence>
<feature type="transmembrane region" description="Helical" evidence="18">
    <location>
        <begin position="60"/>
        <end position="80"/>
    </location>
</feature>
<dbReference type="InterPro" id="IPR026229">
    <property type="entry name" value="VOPP1"/>
</dbReference>
<dbReference type="Proteomes" id="UP000005408">
    <property type="component" value="Unassembled WGS sequence"/>
</dbReference>
<evidence type="ECO:0000256" key="10">
    <source>
        <dbReference type="ARBA" id="ARBA00023163"/>
    </source>
</evidence>
<evidence type="ECO:0000313" key="21">
    <source>
        <dbReference type="Proteomes" id="UP000005408"/>
    </source>
</evidence>
<dbReference type="OMA" id="TIMIRTH"/>
<name>A0A8W8MWD6_MAGGI</name>
<evidence type="ECO:0000313" key="20">
    <source>
        <dbReference type="EnsemblMetazoa" id="G3643.2:cds"/>
    </source>
</evidence>
<dbReference type="PANTHER" id="PTHR14971">
    <property type="entry name" value="VESICULAR, OVEREXPRESSED IN CANCER, PROSURVIVAL PROTEIN 1"/>
    <property type="match status" value="1"/>
</dbReference>
<evidence type="ECO:0000256" key="14">
    <source>
        <dbReference type="ARBA" id="ARBA00035708"/>
    </source>
</evidence>
<dbReference type="Pfam" id="PF11669">
    <property type="entry name" value="WBP-1"/>
    <property type="match status" value="1"/>
</dbReference>
<dbReference type="EnsemblMetazoa" id="G3643.4">
    <property type="protein sequence ID" value="G3643.4:cds"/>
    <property type="gene ID" value="G3643"/>
</dbReference>
<keyword evidence="4 18" id="KW-0812">Transmembrane</keyword>
<keyword evidence="11" id="KW-0458">Lysosome</keyword>
<protein>
    <recommendedName>
        <fullName evidence="14">WW domain binding protein VOPP1</fullName>
    </recommendedName>
    <alternativeName>
        <fullName evidence="15">Vesicular, overexpressed in cancer, prosurvival protein 1</fullName>
    </alternativeName>
</protein>
<evidence type="ECO:0000256" key="13">
    <source>
        <dbReference type="ARBA" id="ARBA00035628"/>
    </source>
</evidence>
<accession>A0A8W8MWD6</accession>
<evidence type="ECO:0000256" key="19">
    <source>
        <dbReference type="SAM" id="SignalP"/>
    </source>
</evidence>
<keyword evidence="5 19" id="KW-0732">Signal</keyword>
<dbReference type="GO" id="GO:0031902">
    <property type="term" value="C:late endosome membrane"/>
    <property type="evidence" value="ECO:0007669"/>
    <property type="project" value="UniProtKB-SubCell"/>
</dbReference>
<comment type="subcellular location">
    <subcellularLocation>
        <location evidence="1">Cytoplasmic vesicle membrane</location>
    </subcellularLocation>
    <subcellularLocation>
        <location evidence="16">Endomembrane system</location>
        <topology evidence="16">Single-pass type I membrane protein</topology>
    </subcellularLocation>
    <subcellularLocation>
        <location evidence="13">Late endosome membrane</location>
        <topology evidence="13">Single-pass membrane protein</topology>
    </subcellularLocation>
    <subcellularLocation>
        <location evidence="2">Lysosome membrane</location>
    </subcellularLocation>
</comment>
<dbReference type="AlphaFoldDB" id="A0A8W8MWD6"/>
<evidence type="ECO:0000256" key="9">
    <source>
        <dbReference type="ARBA" id="ARBA00023136"/>
    </source>
</evidence>
<keyword evidence="9 18" id="KW-0472">Membrane</keyword>
<dbReference type="InterPro" id="IPR021684">
    <property type="entry name" value="WBP1-like"/>
</dbReference>
<feature type="signal peptide" evidence="19">
    <location>
        <begin position="1"/>
        <end position="24"/>
    </location>
</feature>
<dbReference type="GO" id="GO:0005765">
    <property type="term" value="C:lysosomal membrane"/>
    <property type="evidence" value="ECO:0007669"/>
    <property type="project" value="UniProtKB-SubCell"/>
</dbReference>
<evidence type="ECO:0000256" key="2">
    <source>
        <dbReference type="ARBA" id="ARBA00004656"/>
    </source>
</evidence>
<dbReference type="PANTHER" id="PTHR14971:SF2">
    <property type="entry name" value="VESICULAR, OVEREXPRESSED IN CANCER, PROSURVIVAL PROTEIN 1"/>
    <property type="match status" value="1"/>
</dbReference>
<keyword evidence="7 18" id="KW-1133">Transmembrane helix</keyword>
<evidence type="ECO:0000256" key="12">
    <source>
        <dbReference type="ARBA" id="ARBA00023329"/>
    </source>
</evidence>
<evidence type="ECO:0000256" key="7">
    <source>
        <dbReference type="ARBA" id="ARBA00022989"/>
    </source>
</evidence>
<keyword evidence="10" id="KW-0804">Transcription</keyword>
<dbReference type="EnsemblMetazoa" id="G3643.3">
    <property type="protein sequence ID" value="G3643.3:cds"/>
    <property type="gene ID" value="G3643"/>
</dbReference>
<evidence type="ECO:0000256" key="5">
    <source>
        <dbReference type="ARBA" id="ARBA00022729"/>
    </source>
</evidence>
<keyword evidence="12" id="KW-0968">Cytoplasmic vesicle</keyword>
<dbReference type="EnsemblMetazoa" id="G3643.2">
    <property type="protein sequence ID" value="G3643.2:cds"/>
    <property type="gene ID" value="G3643"/>
</dbReference>
<evidence type="ECO:0000256" key="6">
    <source>
        <dbReference type="ARBA" id="ARBA00022753"/>
    </source>
</evidence>
<evidence type="ECO:0000256" key="18">
    <source>
        <dbReference type="SAM" id="Phobius"/>
    </source>
</evidence>
<sequence length="136" mass="15816">MEVVSRCLCTVFLVLSLVCESVTGKYCYNSFSSNRYYCGDDYDCCNIDECCYTSYVYQLWWFWFIWFIIFSLIACCIIAMRRRRNRLQYIRVAQPAYGATTAHPAPAGAYQYPHHAPSAPVSPPQYTQPQKPPPYQ</sequence>
<evidence type="ECO:0000256" key="16">
    <source>
        <dbReference type="ARBA" id="ARBA00046288"/>
    </source>
</evidence>
<keyword evidence="6" id="KW-0967">Endosome</keyword>